<dbReference type="OrthoDB" id="8196283at2759"/>
<accession>A0A8T1TPW8</accession>
<dbReference type="AlphaFoldDB" id="A0A8T1TPW8"/>
<evidence type="ECO:0000313" key="2">
    <source>
        <dbReference type="Proteomes" id="UP000688947"/>
    </source>
</evidence>
<reference evidence="1" key="1">
    <citation type="submission" date="2021-01" db="EMBL/GenBank/DDBJ databases">
        <title>Phytophthora aleatoria, a newly-described species from Pinus radiata is distinct from Phytophthora cactorum isolates based on comparative genomics.</title>
        <authorList>
            <person name="Mcdougal R."/>
            <person name="Panda P."/>
            <person name="Williams N."/>
            <person name="Studholme D.J."/>
        </authorList>
    </citation>
    <scope>NUCLEOTIDE SEQUENCE</scope>
    <source>
        <strain evidence="1">NZFS 3830</strain>
    </source>
</reference>
<dbReference type="EMBL" id="JAENGZ010002035">
    <property type="protein sequence ID" value="KAG6945153.1"/>
    <property type="molecule type" value="Genomic_DNA"/>
</dbReference>
<organism evidence="1 2">
    <name type="scientific">Phytophthora cactorum</name>
    <dbReference type="NCBI Taxonomy" id="29920"/>
    <lineage>
        <taxon>Eukaryota</taxon>
        <taxon>Sar</taxon>
        <taxon>Stramenopiles</taxon>
        <taxon>Oomycota</taxon>
        <taxon>Peronosporomycetes</taxon>
        <taxon>Peronosporales</taxon>
        <taxon>Peronosporaceae</taxon>
        <taxon>Phytophthora</taxon>
    </lineage>
</organism>
<proteinExistence type="predicted"/>
<protein>
    <submittedName>
        <fullName evidence="1">Uncharacterized protein</fullName>
    </submittedName>
</protein>
<gene>
    <name evidence="1" type="ORF">JG687_00017455</name>
</gene>
<evidence type="ECO:0000313" key="1">
    <source>
        <dbReference type="EMBL" id="KAG6945153.1"/>
    </source>
</evidence>
<sequence>MLPRDLSSRVIVSMVGSMTSTQIAMCKKKYDLNLRLCRLFQRFLNNGNHEYKRRSTSLNQQTPLNSQGIPTSVIVDRRASCGPAEDDDYLITSIRDESTHSAFGSTVDEGEDQAIKGTWIGASSFLLLPQQQNWADIVVRKSNVYDPMSKWAVCERMFHTPFPGGCGGPVEPRLKHMSVRKWILRCLQVHGHRFETHHAFMLLAYGCLASVNVRRTLYVKMNVKRQALKVAEYPRNIIREAMQYFHHITVYRSKGIEPRLPSLDVQHVIDIRKGLYVLESAFYCSNFGRMRARHDLYVEVLLGWDPKGHAPKRGGGIFGVQPGFTVPWYIRCFQRRNGKRP</sequence>
<comment type="caution">
    <text evidence="1">The sequence shown here is derived from an EMBL/GenBank/DDBJ whole genome shotgun (WGS) entry which is preliminary data.</text>
</comment>
<name>A0A8T1TPW8_9STRA</name>
<dbReference type="Proteomes" id="UP000688947">
    <property type="component" value="Unassembled WGS sequence"/>
</dbReference>